<organism evidence="1 2">
    <name type="scientific">Planotetraspora kaengkrachanensis</name>
    <dbReference type="NCBI Taxonomy" id="575193"/>
    <lineage>
        <taxon>Bacteria</taxon>
        <taxon>Bacillati</taxon>
        <taxon>Actinomycetota</taxon>
        <taxon>Actinomycetes</taxon>
        <taxon>Streptosporangiales</taxon>
        <taxon>Streptosporangiaceae</taxon>
        <taxon>Planotetraspora</taxon>
    </lineage>
</organism>
<reference evidence="1 2" key="1">
    <citation type="submission" date="2021-01" db="EMBL/GenBank/DDBJ databases">
        <title>Whole genome shotgun sequence of Planotetraspora kaengkrachanensis NBRC 104272.</title>
        <authorList>
            <person name="Komaki H."/>
            <person name="Tamura T."/>
        </authorList>
    </citation>
    <scope>NUCLEOTIDE SEQUENCE [LARGE SCALE GENOMIC DNA]</scope>
    <source>
        <strain evidence="1 2">NBRC 104272</strain>
    </source>
</reference>
<evidence type="ECO:0000313" key="1">
    <source>
        <dbReference type="EMBL" id="GIG77220.1"/>
    </source>
</evidence>
<dbReference type="SUPFAM" id="SSF55144">
    <property type="entry name" value="LigT-like"/>
    <property type="match status" value="1"/>
</dbReference>
<dbReference type="EMBL" id="BONV01000001">
    <property type="protein sequence ID" value="GIG77220.1"/>
    <property type="molecule type" value="Genomic_DNA"/>
</dbReference>
<dbReference type="AlphaFoldDB" id="A0A8J3M524"/>
<dbReference type="InterPro" id="IPR009097">
    <property type="entry name" value="Cyclic_Pdiesterase"/>
</dbReference>
<evidence type="ECO:0008006" key="3">
    <source>
        <dbReference type="Google" id="ProtNLM"/>
    </source>
</evidence>
<accession>A0A8J3M524</accession>
<sequence>MSHTPFEVGETALVANVPEAEPLVRRWRQHEIGIMAHVTILGPFLHVSRIDEDVRRDLRHLFSRHAAIEASFARIGHFPGVIYLAPEPASAFVELTQAVVERWPETPPYGGKFEKIVPHLSVAHGAPADEAEISAALPLATHIDTVSLIVCDDGECWSEVATYSLSAQA</sequence>
<keyword evidence="2" id="KW-1185">Reference proteome</keyword>
<dbReference type="Proteomes" id="UP000630097">
    <property type="component" value="Unassembled WGS sequence"/>
</dbReference>
<proteinExistence type="predicted"/>
<dbReference type="Pfam" id="PF13563">
    <property type="entry name" value="2_5_RNA_ligase2"/>
    <property type="match status" value="1"/>
</dbReference>
<evidence type="ECO:0000313" key="2">
    <source>
        <dbReference type="Proteomes" id="UP000630097"/>
    </source>
</evidence>
<name>A0A8J3M524_9ACTN</name>
<dbReference type="Gene3D" id="3.90.1140.10">
    <property type="entry name" value="Cyclic phosphodiesterase"/>
    <property type="match status" value="1"/>
</dbReference>
<comment type="caution">
    <text evidence="1">The sequence shown here is derived from an EMBL/GenBank/DDBJ whole genome shotgun (WGS) entry which is preliminary data.</text>
</comment>
<protein>
    <recommendedName>
        <fullName evidence="3">2'-5' RNA ligase family protein</fullName>
    </recommendedName>
</protein>
<gene>
    <name evidence="1" type="ORF">Pka01_03470</name>
</gene>
<dbReference type="RefSeq" id="WP_203880711.1">
    <property type="nucleotide sequence ID" value="NZ_BAABHH010000001.1"/>
</dbReference>